<evidence type="ECO:0000256" key="6">
    <source>
        <dbReference type="SAM" id="Phobius"/>
    </source>
</evidence>
<evidence type="ECO:0000256" key="3">
    <source>
        <dbReference type="ARBA" id="ARBA00022692"/>
    </source>
</evidence>
<feature type="transmembrane region" description="Helical" evidence="6">
    <location>
        <begin position="147"/>
        <end position="168"/>
    </location>
</feature>
<keyword evidence="3 6" id="KW-0812">Transmembrane</keyword>
<keyword evidence="4 6" id="KW-1133">Transmembrane helix</keyword>
<comment type="similarity">
    <text evidence="2">Belongs to the major facilitator superfamily. Proton-dependent oligopeptide transporter (POT/PTR) (TC 2.A.17) family.</text>
</comment>
<feature type="transmembrane region" description="Helical" evidence="6">
    <location>
        <begin position="425"/>
        <end position="445"/>
    </location>
</feature>
<feature type="transmembrane region" description="Helical" evidence="6">
    <location>
        <begin position="549"/>
        <end position="568"/>
    </location>
</feature>
<keyword evidence="8" id="KW-1185">Reference proteome</keyword>
<dbReference type="Gene3D" id="1.20.1250.20">
    <property type="entry name" value="MFS general substrate transporter like domains"/>
    <property type="match status" value="1"/>
</dbReference>
<evidence type="ECO:0000256" key="4">
    <source>
        <dbReference type="ARBA" id="ARBA00022989"/>
    </source>
</evidence>
<comment type="caution">
    <text evidence="7">The sequence shown here is derived from an EMBL/GenBank/DDBJ whole genome shotgun (WGS) entry which is preliminary data.</text>
</comment>
<dbReference type="EMBL" id="SDMP01000020">
    <property type="protein sequence ID" value="RYQ84718.1"/>
    <property type="molecule type" value="Genomic_DNA"/>
</dbReference>
<evidence type="ECO:0000256" key="1">
    <source>
        <dbReference type="ARBA" id="ARBA00004141"/>
    </source>
</evidence>
<evidence type="ECO:0008006" key="9">
    <source>
        <dbReference type="Google" id="ProtNLM"/>
    </source>
</evidence>
<proteinExistence type="inferred from homology"/>
<feature type="transmembrane region" description="Helical" evidence="6">
    <location>
        <begin position="112"/>
        <end position="135"/>
    </location>
</feature>
<gene>
    <name evidence="7" type="ORF">Ahy_B10g104187</name>
</gene>
<keyword evidence="5 6" id="KW-0472">Membrane</keyword>
<evidence type="ECO:0000313" key="7">
    <source>
        <dbReference type="EMBL" id="RYQ84718.1"/>
    </source>
</evidence>
<organism evidence="7 8">
    <name type="scientific">Arachis hypogaea</name>
    <name type="common">Peanut</name>
    <dbReference type="NCBI Taxonomy" id="3818"/>
    <lineage>
        <taxon>Eukaryota</taxon>
        <taxon>Viridiplantae</taxon>
        <taxon>Streptophyta</taxon>
        <taxon>Embryophyta</taxon>
        <taxon>Tracheophyta</taxon>
        <taxon>Spermatophyta</taxon>
        <taxon>Magnoliopsida</taxon>
        <taxon>eudicotyledons</taxon>
        <taxon>Gunneridae</taxon>
        <taxon>Pentapetalae</taxon>
        <taxon>rosids</taxon>
        <taxon>fabids</taxon>
        <taxon>Fabales</taxon>
        <taxon>Fabaceae</taxon>
        <taxon>Papilionoideae</taxon>
        <taxon>50 kb inversion clade</taxon>
        <taxon>dalbergioids sensu lato</taxon>
        <taxon>Dalbergieae</taxon>
        <taxon>Pterocarpus clade</taxon>
        <taxon>Arachis</taxon>
    </lineage>
</organism>
<protein>
    <recommendedName>
        <fullName evidence="9">Protein NRT1/ PTR FAMILY 5.1</fullName>
    </recommendedName>
</protein>
<evidence type="ECO:0000256" key="5">
    <source>
        <dbReference type="ARBA" id="ARBA00023136"/>
    </source>
</evidence>
<dbReference type="SUPFAM" id="SSF103473">
    <property type="entry name" value="MFS general substrate transporter"/>
    <property type="match status" value="1"/>
</dbReference>
<dbReference type="InterPro" id="IPR036259">
    <property type="entry name" value="MFS_trans_sf"/>
</dbReference>
<dbReference type="Pfam" id="PF00854">
    <property type="entry name" value="PTR2"/>
    <property type="match status" value="1"/>
</dbReference>
<dbReference type="PANTHER" id="PTHR11654">
    <property type="entry name" value="OLIGOPEPTIDE TRANSPORTER-RELATED"/>
    <property type="match status" value="1"/>
</dbReference>
<evidence type="ECO:0000256" key="2">
    <source>
        <dbReference type="ARBA" id="ARBA00005982"/>
    </source>
</evidence>
<feature type="transmembrane region" description="Helical" evidence="6">
    <location>
        <begin position="385"/>
        <end position="404"/>
    </location>
</feature>
<sequence length="586" mass="66388">MNLNYCFHHNKIFCDMEDKNSYTQDGTVDLRGKRVLSSTTGQWKACRYILAYQALERFAYFGVAANLVNYMTSQLHKDLVSSISDVNNWSGVAWITPILGAYIADSHYMGRFWTVTLSLLIYTIGVVLLVLTTWLKSLRPKWNSNASNLQLSLFNLSLYTIAIGSGALKPNMSTFGADQFDDFNSKEKQLKGSFFNWWTFHTSCGALVATLAVVYIQEKVRWECGYALCAIGFLFSVIVFFLGTPLYRHKSRNAKTCHEKDFIRVILLAFTNRNLQLPTSPSELHEFDLQHYVNSGTRQIHHTPRFRLVLNCYRFLDKAAIKESKNAACTVTQVEGTKLVLGMLEIWLLMLIPSNFLAVEMTIFVKQGTTLDRSLGQSFRIPAASLWSFLVVTMLISLPIYDTYFVPFMRRRTGNMRGITLLQRLGAGIAVQAVAMAVCCAVEIQRMNVIAQQHISGHEKIVPMSIFWLLPQYILLGIADTFLMSGLLEFFYDQSPEEMKGLGTTFFTSSVAAGSFFCTFLVTMTDNVTGKVSGKRWIGNNLNDSHLDYYYAFLFVISLLNFGAFLWASSGYTYKKENTLELESPL</sequence>
<accession>A0A444X4X0</accession>
<feature type="transmembrane region" description="Helical" evidence="6">
    <location>
        <begin position="504"/>
        <end position="524"/>
    </location>
</feature>
<dbReference type="InterPro" id="IPR000109">
    <property type="entry name" value="POT_fam"/>
</dbReference>
<evidence type="ECO:0000313" key="8">
    <source>
        <dbReference type="Proteomes" id="UP000289738"/>
    </source>
</evidence>
<name>A0A444X4X0_ARAHY</name>
<feature type="transmembrane region" description="Helical" evidence="6">
    <location>
        <begin position="346"/>
        <end position="365"/>
    </location>
</feature>
<feature type="transmembrane region" description="Helical" evidence="6">
    <location>
        <begin position="225"/>
        <end position="247"/>
    </location>
</feature>
<feature type="transmembrane region" description="Helical" evidence="6">
    <location>
        <begin position="194"/>
        <end position="213"/>
    </location>
</feature>
<dbReference type="AlphaFoldDB" id="A0A444X4X0"/>
<comment type="subcellular location">
    <subcellularLocation>
        <location evidence="1">Membrane</location>
        <topology evidence="1">Multi-pass membrane protein</topology>
    </subcellularLocation>
</comment>
<dbReference type="GO" id="GO:0016020">
    <property type="term" value="C:membrane"/>
    <property type="evidence" value="ECO:0007669"/>
    <property type="project" value="UniProtKB-SubCell"/>
</dbReference>
<reference evidence="7 8" key="1">
    <citation type="submission" date="2019-01" db="EMBL/GenBank/DDBJ databases">
        <title>Sequencing of cultivated peanut Arachis hypogaea provides insights into genome evolution and oil improvement.</title>
        <authorList>
            <person name="Chen X."/>
        </authorList>
    </citation>
    <scope>NUCLEOTIDE SEQUENCE [LARGE SCALE GENOMIC DNA]</scope>
    <source>
        <strain evidence="8">cv. Fuhuasheng</strain>
        <tissue evidence="7">Leaves</tissue>
    </source>
</reference>
<feature type="transmembrane region" description="Helical" evidence="6">
    <location>
        <begin position="465"/>
        <end position="492"/>
    </location>
</feature>
<dbReference type="GO" id="GO:0022857">
    <property type="term" value="F:transmembrane transporter activity"/>
    <property type="evidence" value="ECO:0007669"/>
    <property type="project" value="InterPro"/>
</dbReference>
<dbReference type="Proteomes" id="UP000289738">
    <property type="component" value="Chromosome B10"/>
</dbReference>